<keyword evidence="3" id="KW-1185">Reference proteome</keyword>
<evidence type="ECO:0000256" key="1">
    <source>
        <dbReference type="SAM" id="Phobius"/>
    </source>
</evidence>
<gene>
    <name evidence="2" type="ORF">GCM10009433_15730</name>
</gene>
<evidence type="ECO:0008006" key="4">
    <source>
        <dbReference type="Google" id="ProtNLM"/>
    </source>
</evidence>
<keyword evidence="1" id="KW-1133">Transmembrane helix</keyword>
<keyword evidence="1" id="KW-0472">Membrane</keyword>
<feature type="transmembrane region" description="Helical" evidence="1">
    <location>
        <begin position="39"/>
        <end position="58"/>
    </location>
</feature>
<comment type="caution">
    <text evidence="2">The sequence shown here is derived from an EMBL/GenBank/DDBJ whole genome shotgun (WGS) entry which is preliminary data.</text>
</comment>
<name>A0ABN1K8U7_9FLAO</name>
<keyword evidence="1" id="KW-0812">Transmembrane</keyword>
<dbReference type="RefSeq" id="WP_224454097.1">
    <property type="nucleotide sequence ID" value="NZ_BAAAGG010000005.1"/>
</dbReference>
<evidence type="ECO:0000313" key="3">
    <source>
        <dbReference type="Proteomes" id="UP001500185"/>
    </source>
</evidence>
<proteinExistence type="predicted"/>
<reference evidence="3" key="1">
    <citation type="journal article" date="2019" name="Int. J. Syst. Evol. Microbiol.">
        <title>The Global Catalogue of Microorganisms (GCM) 10K type strain sequencing project: providing services to taxonomists for standard genome sequencing and annotation.</title>
        <authorList>
            <consortium name="The Broad Institute Genomics Platform"/>
            <consortium name="The Broad Institute Genome Sequencing Center for Infectious Disease"/>
            <person name="Wu L."/>
            <person name="Ma J."/>
        </authorList>
    </citation>
    <scope>NUCLEOTIDE SEQUENCE [LARGE SCALE GENOMIC DNA]</scope>
    <source>
        <strain evidence="3">JCM 16231</strain>
    </source>
</reference>
<accession>A0ABN1K8U7</accession>
<organism evidence="2 3">
    <name type="scientific">Psychroflexus lacisalsi</name>
    <dbReference type="NCBI Taxonomy" id="503928"/>
    <lineage>
        <taxon>Bacteria</taxon>
        <taxon>Pseudomonadati</taxon>
        <taxon>Bacteroidota</taxon>
        <taxon>Flavobacteriia</taxon>
        <taxon>Flavobacteriales</taxon>
        <taxon>Flavobacteriaceae</taxon>
        <taxon>Psychroflexus</taxon>
    </lineage>
</organism>
<feature type="transmembrane region" description="Helical" evidence="1">
    <location>
        <begin position="12"/>
        <end position="33"/>
    </location>
</feature>
<dbReference type="EMBL" id="BAAAGG010000005">
    <property type="protein sequence ID" value="GAA0758490.1"/>
    <property type="molecule type" value="Genomic_DNA"/>
</dbReference>
<evidence type="ECO:0000313" key="2">
    <source>
        <dbReference type="EMBL" id="GAA0758490.1"/>
    </source>
</evidence>
<protein>
    <recommendedName>
        <fullName evidence="4">PH domain-containing protein</fullName>
    </recommendedName>
</protein>
<sequence length="151" mass="17538">MHRIHFDKISGDWVRIALLIASALCILIGYGMIFNYENGLISALGFLIQIVLFSKIFWYKNFVQWNQKGIVVKTNLIKSKNISFEDIETIIAQQESIIIELLHKTDKKINLKEIHDDDKNRLIRILVENSNAKYIDECSNAQMLENSKLIK</sequence>
<dbReference type="Proteomes" id="UP001500185">
    <property type="component" value="Unassembled WGS sequence"/>
</dbReference>